<dbReference type="EMBL" id="CAFBLQ010000208">
    <property type="protein sequence ID" value="CAB4882514.1"/>
    <property type="molecule type" value="Genomic_DNA"/>
</dbReference>
<dbReference type="AlphaFoldDB" id="A0A6J7EMS3"/>
<sequence length="37" mass="3702">MRVIVVMVLVRVAHASARCVGAASYAVVGSGDVVGDS</sequence>
<organism evidence="1">
    <name type="scientific">freshwater metagenome</name>
    <dbReference type="NCBI Taxonomy" id="449393"/>
    <lineage>
        <taxon>unclassified sequences</taxon>
        <taxon>metagenomes</taxon>
        <taxon>ecological metagenomes</taxon>
    </lineage>
</organism>
<gene>
    <name evidence="1" type="ORF">UFOPK3423_01490</name>
</gene>
<evidence type="ECO:0000313" key="1">
    <source>
        <dbReference type="EMBL" id="CAB4882514.1"/>
    </source>
</evidence>
<reference evidence="1" key="1">
    <citation type="submission" date="2020-05" db="EMBL/GenBank/DDBJ databases">
        <authorList>
            <person name="Chiriac C."/>
            <person name="Salcher M."/>
            <person name="Ghai R."/>
            <person name="Kavagutti S V."/>
        </authorList>
    </citation>
    <scope>NUCLEOTIDE SEQUENCE</scope>
</reference>
<accession>A0A6J7EMS3</accession>
<name>A0A6J7EMS3_9ZZZZ</name>
<protein>
    <submittedName>
        <fullName evidence="1">Unannotated protein</fullName>
    </submittedName>
</protein>
<proteinExistence type="predicted"/>